<dbReference type="AlphaFoldDB" id="A0A549T610"/>
<dbReference type="InterPro" id="IPR012094">
    <property type="entry name" value="tRNA_Ile_lys_synt"/>
</dbReference>
<evidence type="ECO:0000256" key="6">
    <source>
        <dbReference type="HAMAP-Rule" id="MF_01161"/>
    </source>
</evidence>
<dbReference type="Proteomes" id="UP000316801">
    <property type="component" value="Unassembled WGS sequence"/>
</dbReference>
<feature type="domain" description="tRNA(Ile)-lysidine/2-thiocytidine synthase N-terminal" evidence="7">
    <location>
        <begin position="31"/>
        <end position="215"/>
    </location>
</feature>
<keyword evidence="9" id="KW-1185">Reference proteome</keyword>
<dbReference type="InterPro" id="IPR014729">
    <property type="entry name" value="Rossmann-like_a/b/a_fold"/>
</dbReference>
<feature type="binding site" evidence="6">
    <location>
        <begin position="36"/>
        <end position="41"/>
    </location>
    <ligand>
        <name>ATP</name>
        <dbReference type="ChEBI" id="CHEBI:30616"/>
    </ligand>
</feature>
<sequence>MPPEGLAQAAGSSPLAAACDVLLRLPPSARLLVAVSGGSDSKGLLQAFHLGRQDAGRHDIHLFAATIDHGLRPEARQEAMAVAEWCAGLGIPHATRVWQGGKPATGISAAARAARYDLLATLADDVGADAILTGHTLDDQWETLAMRASRAGGEGGLGLAGMAPAVLLSGRYWLLRPFLGVRRQAIRSFLREAGLGWIDDPSNSDPRFERARMRAALAGAGSCPSPEDLERLATERRAIAGEVAARFRQGLSVAEGVLARLDPQIFAGADELLLRAASAALCAVFGGRTHPPGRESLGRIVAFLRTQRRGRLTAGRVLFDRRGDHLYVLRESRDLPTVMVAPGESVEWDGRFLLHNRTQEQLSIGPHPADRVRAERTFPQAPASLALAALRALPAIAGESGGEGSRTGENLCRQPILQPYRAFLPAFELDLANCFTEQMGLRPFPPLPFNVFDRKRGSAGSVALATPCRNPMLCDK</sequence>
<proteinExistence type="inferred from homology"/>
<dbReference type="SUPFAM" id="SSF52402">
    <property type="entry name" value="Adenine nucleotide alpha hydrolases-like"/>
    <property type="match status" value="1"/>
</dbReference>
<evidence type="ECO:0000256" key="5">
    <source>
        <dbReference type="ARBA" id="ARBA00048539"/>
    </source>
</evidence>
<evidence type="ECO:0000256" key="2">
    <source>
        <dbReference type="ARBA" id="ARBA00022694"/>
    </source>
</evidence>
<dbReference type="PANTHER" id="PTHR43033:SF5">
    <property type="entry name" value="TRNA(ILE)-LYSIDINE SYNTHETASE"/>
    <property type="match status" value="1"/>
</dbReference>
<dbReference type="EMBL" id="VJMG01000046">
    <property type="protein sequence ID" value="TRL37286.1"/>
    <property type="molecule type" value="Genomic_DNA"/>
</dbReference>
<accession>A0A549T610</accession>
<dbReference type="InterPro" id="IPR011063">
    <property type="entry name" value="TilS/TtcA_N"/>
</dbReference>
<comment type="function">
    <text evidence="6">Ligates lysine onto the cytidine present at position 34 of the AUA codon-specific tRNA(Ile) that contains the anticodon CAU, in an ATP-dependent manner. Cytidine is converted to lysidine, thus changing the amino acid specificity of the tRNA from methionine to isoleucine.</text>
</comment>
<comment type="similarity">
    <text evidence="6">Belongs to the tRNA(Ile)-lysidine synthase family.</text>
</comment>
<dbReference type="GO" id="GO:0006400">
    <property type="term" value="P:tRNA modification"/>
    <property type="evidence" value="ECO:0007669"/>
    <property type="project" value="UniProtKB-UniRule"/>
</dbReference>
<evidence type="ECO:0000256" key="4">
    <source>
        <dbReference type="ARBA" id="ARBA00022840"/>
    </source>
</evidence>
<keyword evidence="3 6" id="KW-0547">Nucleotide-binding</keyword>
<evidence type="ECO:0000313" key="9">
    <source>
        <dbReference type="Proteomes" id="UP000316801"/>
    </source>
</evidence>
<dbReference type="GO" id="GO:0005737">
    <property type="term" value="C:cytoplasm"/>
    <property type="evidence" value="ECO:0007669"/>
    <property type="project" value="UniProtKB-SubCell"/>
</dbReference>
<evidence type="ECO:0000313" key="8">
    <source>
        <dbReference type="EMBL" id="TRL37286.1"/>
    </source>
</evidence>
<keyword evidence="2 6" id="KW-0819">tRNA processing</keyword>
<dbReference type="Pfam" id="PF01171">
    <property type="entry name" value="ATP_bind_3"/>
    <property type="match status" value="1"/>
</dbReference>
<dbReference type="HAMAP" id="MF_01161">
    <property type="entry name" value="tRNA_Ile_lys_synt"/>
    <property type="match status" value="1"/>
</dbReference>
<evidence type="ECO:0000259" key="7">
    <source>
        <dbReference type="Pfam" id="PF01171"/>
    </source>
</evidence>
<dbReference type="PANTHER" id="PTHR43033">
    <property type="entry name" value="TRNA(ILE)-LYSIDINE SYNTHASE-RELATED"/>
    <property type="match status" value="1"/>
</dbReference>
<dbReference type="InterPro" id="IPR012795">
    <property type="entry name" value="tRNA_Ile_lys_synt_N"/>
</dbReference>
<dbReference type="EC" id="6.3.4.19" evidence="6"/>
<dbReference type="GO" id="GO:0032267">
    <property type="term" value="F:tRNA(Ile)-lysidine synthase activity"/>
    <property type="evidence" value="ECO:0007669"/>
    <property type="project" value="UniProtKB-EC"/>
</dbReference>
<comment type="subcellular location">
    <subcellularLocation>
        <location evidence="6">Cytoplasm</location>
    </subcellularLocation>
</comment>
<dbReference type="NCBIfam" id="TIGR02432">
    <property type="entry name" value="lysidine_TilS_N"/>
    <property type="match status" value="1"/>
</dbReference>
<dbReference type="GO" id="GO:0005524">
    <property type="term" value="F:ATP binding"/>
    <property type="evidence" value="ECO:0007669"/>
    <property type="project" value="UniProtKB-UniRule"/>
</dbReference>
<evidence type="ECO:0000256" key="3">
    <source>
        <dbReference type="ARBA" id="ARBA00022741"/>
    </source>
</evidence>
<comment type="catalytic activity">
    <reaction evidence="5 6">
        <text>cytidine(34) in tRNA(Ile2) + L-lysine + ATP = lysidine(34) in tRNA(Ile2) + AMP + diphosphate + H(+)</text>
        <dbReference type="Rhea" id="RHEA:43744"/>
        <dbReference type="Rhea" id="RHEA-COMP:10625"/>
        <dbReference type="Rhea" id="RHEA-COMP:10670"/>
        <dbReference type="ChEBI" id="CHEBI:15378"/>
        <dbReference type="ChEBI" id="CHEBI:30616"/>
        <dbReference type="ChEBI" id="CHEBI:32551"/>
        <dbReference type="ChEBI" id="CHEBI:33019"/>
        <dbReference type="ChEBI" id="CHEBI:82748"/>
        <dbReference type="ChEBI" id="CHEBI:83665"/>
        <dbReference type="ChEBI" id="CHEBI:456215"/>
        <dbReference type="EC" id="6.3.4.19"/>
    </reaction>
</comment>
<reference evidence="8 9" key="1">
    <citation type="submission" date="2019-07" db="EMBL/GenBank/DDBJ databases">
        <title>Ln-dependent methylotrophs.</title>
        <authorList>
            <person name="Tani A."/>
        </authorList>
    </citation>
    <scope>NUCLEOTIDE SEQUENCE [LARGE SCALE GENOMIC DNA]</scope>
    <source>
        <strain evidence="8 9">SM12</strain>
    </source>
</reference>
<organism evidence="8 9">
    <name type="scientific">Rhizobium straminoryzae</name>
    <dbReference type="NCBI Taxonomy" id="1387186"/>
    <lineage>
        <taxon>Bacteria</taxon>
        <taxon>Pseudomonadati</taxon>
        <taxon>Pseudomonadota</taxon>
        <taxon>Alphaproteobacteria</taxon>
        <taxon>Hyphomicrobiales</taxon>
        <taxon>Rhizobiaceae</taxon>
        <taxon>Rhizobium/Agrobacterium group</taxon>
        <taxon>Rhizobium</taxon>
    </lineage>
</organism>
<protein>
    <recommendedName>
        <fullName evidence="6">tRNA(Ile)-lysidine synthase</fullName>
        <ecNumber evidence="6">6.3.4.19</ecNumber>
    </recommendedName>
    <alternativeName>
        <fullName evidence="6">tRNA(Ile)-2-lysyl-cytidine synthase</fullName>
    </alternativeName>
    <alternativeName>
        <fullName evidence="6">tRNA(Ile)-lysidine synthetase</fullName>
    </alternativeName>
</protein>
<keyword evidence="1 6" id="KW-0436">Ligase</keyword>
<dbReference type="Gene3D" id="3.40.50.620">
    <property type="entry name" value="HUPs"/>
    <property type="match status" value="1"/>
</dbReference>
<comment type="domain">
    <text evidence="6">The N-terminal region contains the highly conserved SGGXDS motif, predicted to be a P-loop motif involved in ATP binding.</text>
</comment>
<dbReference type="CDD" id="cd01992">
    <property type="entry name" value="TilS_N"/>
    <property type="match status" value="1"/>
</dbReference>
<comment type="caution">
    <text evidence="8">The sequence shown here is derived from an EMBL/GenBank/DDBJ whole genome shotgun (WGS) entry which is preliminary data.</text>
</comment>
<name>A0A549T610_9HYPH</name>
<gene>
    <name evidence="6 8" type="primary">tilS</name>
    <name evidence="8" type="ORF">FNA46_15915</name>
</gene>
<evidence type="ECO:0000256" key="1">
    <source>
        <dbReference type="ARBA" id="ARBA00022598"/>
    </source>
</evidence>
<keyword evidence="4 6" id="KW-0067">ATP-binding</keyword>
<keyword evidence="6" id="KW-0963">Cytoplasm</keyword>
<dbReference type="RefSeq" id="WP_143126194.1">
    <property type="nucleotide sequence ID" value="NZ_VJMG01000046.1"/>
</dbReference>